<gene>
    <name evidence="4" type="ORF">J2S90_002839</name>
    <name evidence="5" type="ORF">J2S93_002917</name>
</gene>
<name>A0AAW8DL09_9MICC</name>
<evidence type="ECO:0000259" key="3">
    <source>
        <dbReference type="Pfam" id="PF13473"/>
    </source>
</evidence>
<dbReference type="Gene3D" id="2.60.40.420">
    <property type="entry name" value="Cupredoxins - blue copper proteins"/>
    <property type="match status" value="1"/>
</dbReference>
<evidence type="ECO:0000313" key="5">
    <source>
        <dbReference type="EMBL" id="MDQ0181479.1"/>
    </source>
</evidence>
<dbReference type="SUPFAM" id="SSF49503">
    <property type="entry name" value="Cupredoxins"/>
    <property type="match status" value="1"/>
</dbReference>
<dbReference type="PROSITE" id="PS51257">
    <property type="entry name" value="PROKAR_LIPOPROTEIN"/>
    <property type="match status" value="1"/>
</dbReference>
<dbReference type="Proteomes" id="UP001242995">
    <property type="component" value="Unassembled WGS sequence"/>
</dbReference>
<dbReference type="Proteomes" id="UP001230951">
    <property type="component" value="Unassembled WGS sequence"/>
</dbReference>
<keyword evidence="6" id="KW-1185">Reference proteome</keyword>
<dbReference type="InterPro" id="IPR052721">
    <property type="entry name" value="ET_Amicyanin"/>
</dbReference>
<feature type="region of interest" description="Disordered" evidence="1">
    <location>
        <begin position="29"/>
        <end position="51"/>
    </location>
</feature>
<accession>A0AAW8DL09</accession>
<evidence type="ECO:0000313" key="6">
    <source>
        <dbReference type="Proteomes" id="UP001230951"/>
    </source>
</evidence>
<feature type="compositionally biased region" description="Low complexity" evidence="1">
    <location>
        <begin position="31"/>
        <end position="51"/>
    </location>
</feature>
<organism evidence="4 7">
    <name type="scientific">Arthrobacter bambusae</name>
    <dbReference type="NCBI Taxonomy" id="1338426"/>
    <lineage>
        <taxon>Bacteria</taxon>
        <taxon>Bacillati</taxon>
        <taxon>Actinomycetota</taxon>
        <taxon>Actinomycetes</taxon>
        <taxon>Micrococcales</taxon>
        <taxon>Micrococcaceae</taxon>
        <taxon>Arthrobacter</taxon>
    </lineage>
</organism>
<dbReference type="AlphaFoldDB" id="A0AAW8DL09"/>
<proteinExistence type="predicted"/>
<feature type="chain" id="PRO_5043970170" evidence="2">
    <location>
        <begin position="26"/>
        <end position="134"/>
    </location>
</feature>
<dbReference type="EMBL" id="JAUSRG010000008">
    <property type="protein sequence ID" value="MDP9905868.1"/>
    <property type="molecule type" value="Genomic_DNA"/>
</dbReference>
<dbReference type="InterPro" id="IPR028096">
    <property type="entry name" value="EfeO_Cupredoxin"/>
</dbReference>
<dbReference type="PANTHER" id="PTHR36507">
    <property type="entry name" value="BLL1555 PROTEIN"/>
    <property type="match status" value="1"/>
</dbReference>
<evidence type="ECO:0000313" key="4">
    <source>
        <dbReference type="EMBL" id="MDP9905868.1"/>
    </source>
</evidence>
<feature type="signal peptide" evidence="2">
    <location>
        <begin position="1"/>
        <end position="25"/>
    </location>
</feature>
<dbReference type="PANTHER" id="PTHR36507:SF1">
    <property type="entry name" value="BLL1555 PROTEIN"/>
    <property type="match status" value="1"/>
</dbReference>
<dbReference type="Pfam" id="PF13473">
    <property type="entry name" value="Cupredoxin_1"/>
    <property type="match status" value="1"/>
</dbReference>
<dbReference type="EMBL" id="JAUSTF010000006">
    <property type="protein sequence ID" value="MDQ0181479.1"/>
    <property type="molecule type" value="Genomic_DNA"/>
</dbReference>
<dbReference type="InterPro" id="IPR008972">
    <property type="entry name" value="Cupredoxin"/>
</dbReference>
<sequence length="134" mass="13338">MRSNPKAMMVIVGAAALIAVSGCGASGTGYQGASSSPPSAASSTAPPSGTSQSLTITIKDFGYQGPVSVSPGAKITVKNEDTQAHTVTSDDGKAFDAAVDGAGGTVQFTAPTTPGSYPYHCAYHSNMHGTLVVK</sequence>
<evidence type="ECO:0000256" key="2">
    <source>
        <dbReference type="SAM" id="SignalP"/>
    </source>
</evidence>
<dbReference type="RefSeq" id="WP_216363150.1">
    <property type="nucleotide sequence ID" value="NZ_JAUSRG010000008.1"/>
</dbReference>
<evidence type="ECO:0000313" key="7">
    <source>
        <dbReference type="Proteomes" id="UP001242995"/>
    </source>
</evidence>
<keyword evidence="2" id="KW-0732">Signal</keyword>
<evidence type="ECO:0000256" key="1">
    <source>
        <dbReference type="SAM" id="MobiDB-lite"/>
    </source>
</evidence>
<feature type="domain" description="EfeO-type cupredoxin-like" evidence="3">
    <location>
        <begin position="44"/>
        <end position="133"/>
    </location>
</feature>
<protein>
    <submittedName>
        <fullName evidence="4">Plastocyanin</fullName>
    </submittedName>
</protein>
<reference evidence="4 6" key="1">
    <citation type="submission" date="2023-07" db="EMBL/GenBank/DDBJ databases">
        <title>Sorghum-associated microbial communities from plants grown in Nebraska, USA.</title>
        <authorList>
            <person name="Schachtman D."/>
        </authorList>
    </citation>
    <scope>NUCLEOTIDE SEQUENCE</scope>
    <source>
        <strain evidence="4">DS1006</strain>
        <strain evidence="5 6">DS1016</strain>
    </source>
</reference>
<comment type="caution">
    <text evidence="4">The sequence shown here is derived from an EMBL/GenBank/DDBJ whole genome shotgun (WGS) entry which is preliminary data.</text>
</comment>